<dbReference type="InterPro" id="IPR007214">
    <property type="entry name" value="YbaK/aa-tRNA-synth-assoc-dom"/>
</dbReference>
<evidence type="ECO:0000313" key="3">
    <source>
        <dbReference type="EMBL" id="MDX5894576.1"/>
    </source>
</evidence>
<feature type="domain" description="YbaK/aminoacyl-tRNA synthetase-associated" evidence="1">
    <location>
        <begin position="33"/>
        <end position="150"/>
    </location>
</feature>
<reference evidence="2 4" key="1">
    <citation type="submission" date="2014-03" db="EMBL/GenBank/DDBJ databases">
        <title>Complete genome sequence of the Radio-Resistant Rubrobacter radiotolerans RSPS-4.</title>
        <authorList>
            <person name="Egas C.C."/>
            <person name="Barroso C.C."/>
            <person name="Froufe H.J.C."/>
            <person name="Pacheco J.J."/>
            <person name="Albuquerque L.L."/>
            <person name="da Costa M.M.S."/>
        </authorList>
    </citation>
    <scope>NUCLEOTIDE SEQUENCE [LARGE SCALE GENOMIC DNA]</scope>
    <source>
        <strain evidence="2 4">RSPS-4</strain>
    </source>
</reference>
<proteinExistence type="predicted"/>
<gene>
    <name evidence="2" type="ORF">RradSPS_1888</name>
    <name evidence="3" type="ORF">SIL72_11120</name>
</gene>
<dbReference type="Pfam" id="PF04073">
    <property type="entry name" value="tRNA_edit"/>
    <property type="match status" value="1"/>
</dbReference>
<evidence type="ECO:0000259" key="1">
    <source>
        <dbReference type="Pfam" id="PF04073"/>
    </source>
</evidence>
<dbReference type="RefSeq" id="WP_038682256.1">
    <property type="nucleotide sequence ID" value="NZ_CP007514.1"/>
</dbReference>
<protein>
    <submittedName>
        <fullName evidence="3">YbaK/EbsC family protein</fullName>
    </submittedName>
</protein>
<dbReference type="KEGG" id="rrd:RradSPS_1888"/>
<evidence type="ECO:0000313" key="2">
    <source>
        <dbReference type="EMBL" id="AHY47171.1"/>
    </source>
</evidence>
<name>A0A023X4P2_RUBRA</name>
<dbReference type="GO" id="GO:0002161">
    <property type="term" value="F:aminoacyl-tRNA deacylase activity"/>
    <property type="evidence" value="ECO:0007669"/>
    <property type="project" value="InterPro"/>
</dbReference>
<dbReference type="EMBL" id="CP007514">
    <property type="protein sequence ID" value="AHY47171.1"/>
    <property type="molecule type" value="Genomic_DNA"/>
</dbReference>
<evidence type="ECO:0000313" key="4">
    <source>
        <dbReference type="Proteomes" id="UP000025229"/>
    </source>
</evidence>
<dbReference type="Proteomes" id="UP001281130">
    <property type="component" value="Unassembled WGS sequence"/>
</dbReference>
<organism evidence="2 4">
    <name type="scientific">Rubrobacter radiotolerans</name>
    <name type="common">Arthrobacter radiotolerans</name>
    <dbReference type="NCBI Taxonomy" id="42256"/>
    <lineage>
        <taxon>Bacteria</taxon>
        <taxon>Bacillati</taxon>
        <taxon>Actinomycetota</taxon>
        <taxon>Rubrobacteria</taxon>
        <taxon>Rubrobacterales</taxon>
        <taxon>Rubrobacteraceae</taxon>
        <taxon>Rubrobacter</taxon>
    </lineage>
</organism>
<dbReference type="eggNOG" id="COG2606">
    <property type="taxonomic scope" value="Bacteria"/>
</dbReference>
<dbReference type="PANTHER" id="PTHR30411:SF1">
    <property type="entry name" value="CYTOPLASMIC PROTEIN"/>
    <property type="match status" value="1"/>
</dbReference>
<dbReference type="Proteomes" id="UP000025229">
    <property type="component" value="Chromosome"/>
</dbReference>
<reference evidence="3" key="2">
    <citation type="submission" date="2023-11" db="EMBL/GenBank/DDBJ databases">
        <title>MicrobeMod: A computational toolkit for identifying prokaryotic methylation and restriction-modification with nanopore sequencing.</title>
        <authorList>
            <person name="Crits-Christoph A."/>
            <person name="Kang S.C."/>
            <person name="Lee H."/>
            <person name="Ostrov N."/>
        </authorList>
    </citation>
    <scope>NUCLEOTIDE SEQUENCE</scope>
    <source>
        <strain evidence="3">ATCC 51242</strain>
    </source>
</reference>
<dbReference type="AlphaFoldDB" id="A0A023X4P2"/>
<dbReference type="SUPFAM" id="SSF55826">
    <property type="entry name" value="YbaK/ProRS associated domain"/>
    <property type="match status" value="1"/>
</dbReference>
<accession>A0A023X4P2</accession>
<dbReference type="EMBL" id="JAWXXX010000001">
    <property type="protein sequence ID" value="MDX5894576.1"/>
    <property type="molecule type" value="Genomic_DNA"/>
</dbReference>
<dbReference type="CDD" id="cd04333">
    <property type="entry name" value="ProX_deacylase"/>
    <property type="match status" value="1"/>
</dbReference>
<keyword evidence="4" id="KW-1185">Reference proteome</keyword>
<dbReference type="Gene3D" id="3.90.960.10">
    <property type="entry name" value="YbaK/aminoacyl-tRNA synthetase-associated domain"/>
    <property type="match status" value="1"/>
</dbReference>
<dbReference type="InterPro" id="IPR036754">
    <property type="entry name" value="YbaK/aa-tRNA-synt-asso_dom_sf"/>
</dbReference>
<dbReference type="STRING" id="42256.RradSPS_1888"/>
<dbReference type="PANTHER" id="PTHR30411">
    <property type="entry name" value="CYTOPLASMIC PROTEIN"/>
    <property type="match status" value="1"/>
</dbReference>
<dbReference type="HOGENOM" id="CLU_094875_0_0_11"/>
<sequence>MTDPRGKASVRRVAEALEAAGVEAGIVALNDTARSAKEAAAALGCGVGQIVKSLVFRIPESGEAVLVLASGANQVDERKVGTILGAPVERPDARSVKAKTGFSIGGVPPVGHREGLRTLVDRDLLLHGVVWSAAGHTHAVFPLPPGELVRITGGEVGDLRCESAGAT</sequence>